<comment type="caution">
    <text evidence="1">The sequence shown here is derived from an EMBL/GenBank/DDBJ whole genome shotgun (WGS) entry which is preliminary data.</text>
</comment>
<organism evidence="1 2">
    <name type="scientific">Rotaria sordida</name>
    <dbReference type="NCBI Taxonomy" id="392033"/>
    <lineage>
        <taxon>Eukaryota</taxon>
        <taxon>Metazoa</taxon>
        <taxon>Spiralia</taxon>
        <taxon>Gnathifera</taxon>
        <taxon>Rotifera</taxon>
        <taxon>Eurotatoria</taxon>
        <taxon>Bdelloidea</taxon>
        <taxon>Philodinida</taxon>
        <taxon>Philodinidae</taxon>
        <taxon>Rotaria</taxon>
    </lineage>
</organism>
<gene>
    <name evidence="1" type="ORF">ZHD862_LOCUS8611</name>
</gene>
<protein>
    <submittedName>
        <fullName evidence="1">Uncharacterized protein</fullName>
    </submittedName>
</protein>
<name>A0A814BCN0_9BILA</name>
<proteinExistence type="predicted"/>
<evidence type="ECO:0000313" key="1">
    <source>
        <dbReference type="EMBL" id="CAF0925094.1"/>
    </source>
</evidence>
<dbReference type="Proteomes" id="UP000663864">
    <property type="component" value="Unassembled WGS sequence"/>
</dbReference>
<evidence type="ECO:0000313" key="2">
    <source>
        <dbReference type="Proteomes" id="UP000663864"/>
    </source>
</evidence>
<dbReference type="AlphaFoldDB" id="A0A814BCN0"/>
<accession>A0A814BCN0</accession>
<reference evidence="1" key="1">
    <citation type="submission" date="2021-02" db="EMBL/GenBank/DDBJ databases">
        <authorList>
            <person name="Nowell W R."/>
        </authorList>
    </citation>
    <scope>NUCLEOTIDE SEQUENCE</scope>
</reference>
<sequence length="147" mass="17420">MFHCNVSNLDRENAKDLFNIILDDQFLFLIHMHYDLHESVLGKSRYDSYVTFIKVEHFNHHLLMMQHYSIMLNQKENSKFGAFKIKLGDRQNFSNDCREHISRLPEELTKRFTPSVVQENLSILFDPQYLIQHKNDISSIGYGRGVN</sequence>
<dbReference type="EMBL" id="CAJNOT010000280">
    <property type="protein sequence ID" value="CAF0925094.1"/>
    <property type="molecule type" value="Genomic_DNA"/>
</dbReference>